<feature type="domain" description="N-acetyltransferase" evidence="2">
    <location>
        <begin position="1"/>
        <end position="161"/>
    </location>
</feature>
<protein>
    <submittedName>
        <fullName evidence="3">GNAT family N-acetyltransferase</fullName>
    </submittedName>
</protein>
<comment type="caution">
    <text evidence="3">The sequence shown here is derived from an EMBL/GenBank/DDBJ whole genome shotgun (WGS) entry which is preliminary data.</text>
</comment>
<dbReference type="InterPro" id="IPR001190">
    <property type="entry name" value="SRCR"/>
</dbReference>
<dbReference type="PROSITE" id="PS50287">
    <property type="entry name" value="SRCR_2"/>
    <property type="match status" value="1"/>
</dbReference>
<dbReference type="RefSeq" id="WP_002522757.1">
    <property type="nucleotide sequence ID" value="NZ_AP024309.1"/>
</dbReference>
<proteinExistence type="predicted"/>
<accession>A0AB35XJL3</accession>
<evidence type="ECO:0000313" key="4">
    <source>
        <dbReference type="Proteomes" id="UP001309299"/>
    </source>
</evidence>
<dbReference type="SUPFAM" id="SSF55729">
    <property type="entry name" value="Acyl-CoA N-acyltransferases (Nat)"/>
    <property type="match status" value="1"/>
</dbReference>
<feature type="domain" description="SRCR" evidence="1">
    <location>
        <begin position="259"/>
        <end position="293"/>
    </location>
</feature>
<dbReference type="AlphaFoldDB" id="A0AB35XJL3"/>
<organism evidence="3 4">
    <name type="scientific">Cutibacterium avidum</name>
    <dbReference type="NCBI Taxonomy" id="33010"/>
    <lineage>
        <taxon>Bacteria</taxon>
        <taxon>Bacillati</taxon>
        <taxon>Actinomycetota</taxon>
        <taxon>Actinomycetes</taxon>
        <taxon>Propionibacteriales</taxon>
        <taxon>Propionibacteriaceae</taxon>
        <taxon>Cutibacterium</taxon>
    </lineage>
</organism>
<dbReference type="EMBL" id="JBAKUA010000008">
    <property type="protein sequence ID" value="MEH1546735.1"/>
    <property type="molecule type" value="Genomic_DNA"/>
</dbReference>
<evidence type="ECO:0000259" key="2">
    <source>
        <dbReference type="PROSITE" id="PS51186"/>
    </source>
</evidence>
<evidence type="ECO:0000313" key="3">
    <source>
        <dbReference type="EMBL" id="MEH1546735.1"/>
    </source>
</evidence>
<dbReference type="InterPro" id="IPR016181">
    <property type="entry name" value="Acyl_CoA_acyltransferase"/>
</dbReference>
<dbReference type="Proteomes" id="UP001309299">
    <property type="component" value="Unassembled WGS sequence"/>
</dbReference>
<gene>
    <name evidence="3" type="ORF">V7F78_06890</name>
</gene>
<dbReference type="GO" id="GO:0016020">
    <property type="term" value="C:membrane"/>
    <property type="evidence" value="ECO:0007669"/>
    <property type="project" value="InterPro"/>
</dbReference>
<dbReference type="Pfam" id="PF00583">
    <property type="entry name" value="Acetyltransf_1"/>
    <property type="match status" value="1"/>
</dbReference>
<reference evidence="3" key="1">
    <citation type="submission" date="2024-02" db="EMBL/GenBank/DDBJ databases">
        <title>Bacterial skin colonization with Propionibacterium avidum as a risk factor for Periprosthetic Joint Infections - a single-center prospective study.</title>
        <authorList>
            <person name="Achermann Y."/>
        </authorList>
    </citation>
    <scope>NUCLEOTIDE SEQUENCE</scope>
    <source>
        <strain evidence="3">PAVI-2017310195</strain>
    </source>
</reference>
<evidence type="ECO:0000259" key="1">
    <source>
        <dbReference type="PROSITE" id="PS50287"/>
    </source>
</evidence>
<dbReference type="CDD" id="cd04301">
    <property type="entry name" value="NAT_SF"/>
    <property type="match status" value="1"/>
</dbReference>
<dbReference type="PROSITE" id="PS51186">
    <property type="entry name" value="GNAT"/>
    <property type="match status" value="1"/>
</dbReference>
<dbReference type="GO" id="GO:0016747">
    <property type="term" value="F:acyltransferase activity, transferring groups other than amino-acyl groups"/>
    <property type="evidence" value="ECO:0007669"/>
    <property type="project" value="InterPro"/>
</dbReference>
<sequence>MIVRPYRPRDAEAIVHLYNSHSDSPNPVSGGIVEEEFQRELEERGSTVFLVAEEAGSIVGTFGMFRTNGRHTMADDEVFADMFYVTPSHRLSTVPGQLITEAISECFIQGINVIRLTVNPANISALKVYRKVGCACLGATDAGEDGNIELYNFIPLVLRATITKLDHDCIRALADMTSFACITEGRPLDLSHDFIVDAGRKIVSHSIQIGRSTIHAMVDTGSRTIVEATLDNRDWDAPRQIVAPTPCQNRPEEQRGNPVRLVHKKLEVTFNEGVIEISTTGHWGPVLAMSWPSSVSHRAHGWRQGPAKSYRCELLENCLVLDDEGGVKCTISLNDCQVAIRMDGAPKTELRMYQWCSLRQGYLTADTGITSFNRASSGLGVAVRDSSEIVAAGLPVIPDTPITWSEGDITVQLDPCGRASLIHSTLVDRRIHLDESGSASLTMTVFGDSQPHRADTVELPPLAAGTDRIVLKPAAGGVTTWRLGATKVLKSPWPHARALGPNPIWRAGLWVSHEPDRHDRRQGMGWGPDHRSWTLSEDTMTSTDGTLSWRFSGSPDTGWTVDVTTSNTHGETVVWLTPDCPAGERIRTSDHAVTTMLDISKPWQRWTTRCAIPLRHGKWFLIEPDHDLTDSPEILMRSVHGVLLVGCVGRAHSGSASWRFAITSELPTSNPRRNDYTSAA</sequence>
<dbReference type="Gene3D" id="3.40.630.30">
    <property type="match status" value="1"/>
</dbReference>
<name>A0AB35XJL3_9ACTN</name>
<dbReference type="InterPro" id="IPR000182">
    <property type="entry name" value="GNAT_dom"/>
</dbReference>